<proteinExistence type="inferred from homology"/>
<feature type="domain" description="Thioester reductase (TE)" evidence="6">
    <location>
        <begin position="20"/>
        <end position="322"/>
    </location>
</feature>
<dbReference type="Pfam" id="PF07993">
    <property type="entry name" value="NAD_binding_4"/>
    <property type="match status" value="1"/>
</dbReference>
<dbReference type="SUPFAM" id="SSF51735">
    <property type="entry name" value="NAD(P)-binding Rossmann-fold domains"/>
    <property type="match status" value="1"/>
</dbReference>
<keyword evidence="8" id="KW-1185">Reference proteome</keyword>
<evidence type="ECO:0000313" key="7">
    <source>
        <dbReference type="EMBL" id="EAT13695.1"/>
    </source>
</evidence>
<keyword evidence="3" id="KW-0443">Lipid metabolism</keyword>
<evidence type="ECO:0000313" key="8">
    <source>
        <dbReference type="Proteomes" id="UP000004263"/>
    </source>
</evidence>
<sequence>MSQYSAFSVSQSLKGKHIFLTGVTGFLGKAILEKLLYSVPQLAQIHILVRGGKVSAKKRFQHDILGSSIFERLKEQHGEHFEEWVQSKINLVEGELTQPMFDLPSAEFAGLANQLDLIINSAASVNFRENLEKALNINTLCLNNIIALAQYNVAAQTPVMQISTCYVNGFNKGQINEEVVGPASGLIPQLSQDCYDIDSVFKRVHSQIEQVKKRKTDIEQQEQALIKLGIKTSQHFGWNDTYTFTKWLGEQLLIQKLGKQSLTILRPSIIESAVREPAPGWVEGVKVADALIYAYAKGRVSIFPGRDEGILDVIPVDLVANAAALSAAQLMESNQQTGYRIYQCCSGSRNPIKLKEFIRHIQNVAQARYQEWPKLFADKPQEAFKTVSPKRFKLYMSGFTAITWAKTIIGRVFGSNAASQHMLKAKTTASLANIFGFYTAPNYRFSSQKLEQLVKQFDTTEQRLYDIRADHFDWKYYLQEVHMDGLHKYALADRQELKPKHVKKRKRETIRQAA</sequence>
<feature type="domain" description="Fatty acyl-CoA reductase C-terminal" evidence="5">
    <location>
        <begin position="411"/>
        <end position="492"/>
    </location>
</feature>
<dbReference type="Proteomes" id="UP000004263">
    <property type="component" value="Unassembled WGS sequence"/>
</dbReference>
<dbReference type="InterPro" id="IPR013120">
    <property type="entry name" value="FAR_NAD-bd"/>
</dbReference>
<evidence type="ECO:0000256" key="3">
    <source>
        <dbReference type="ARBA" id="ARBA00023098"/>
    </source>
</evidence>
<dbReference type="CDD" id="cd05236">
    <property type="entry name" value="FAR-N_SDR_e"/>
    <property type="match status" value="1"/>
</dbReference>
<feature type="coiled-coil region" evidence="4">
    <location>
        <begin position="201"/>
        <end position="228"/>
    </location>
</feature>
<keyword evidence="4" id="KW-0175">Coiled coil</keyword>
<comment type="similarity">
    <text evidence="1">Belongs to the fatty acyl-CoA reductase family.</text>
</comment>
<comment type="caution">
    <text evidence="7">The sequence shown here is derived from an EMBL/GenBank/DDBJ whole genome shotgun (WGS) entry which is preliminary data.</text>
</comment>
<dbReference type="PANTHER" id="PTHR11011">
    <property type="entry name" value="MALE STERILITY PROTEIN 2-RELATED"/>
    <property type="match status" value="1"/>
</dbReference>
<evidence type="ECO:0000256" key="2">
    <source>
        <dbReference type="ARBA" id="ARBA00022516"/>
    </source>
</evidence>
<protein>
    <submittedName>
        <fullName evidence="7">Putative dehydrogenase domain of multifunctional non-ribosomal peptide synthetases and related enzyme</fullName>
    </submittedName>
</protein>
<dbReference type="STRING" id="207949.RED65_09894"/>
<dbReference type="InterPro" id="IPR026055">
    <property type="entry name" value="FAR"/>
</dbReference>
<organism evidence="7 8">
    <name type="scientific">Bermanella marisrubri</name>
    <dbReference type="NCBI Taxonomy" id="207949"/>
    <lineage>
        <taxon>Bacteria</taxon>
        <taxon>Pseudomonadati</taxon>
        <taxon>Pseudomonadota</taxon>
        <taxon>Gammaproteobacteria</taxon>
        <taxon>Oceanospirillales</taxon>
        <taxon>Oceanospirillaceae</taxon>
        <taxon>Bermanella</taxon>
    </lineage>
</organism>
<dbReference type="Gene3D" id="3.40.50.720">
    <property type="entry name" value="NAD(P)-binding Rossmann-like Domain"/>
    <property type="match status" value="1"/>
</dbReference>
<reference evidence="7 8" key="1">
    <citation type="submission" date="2006-03" db="EMBL/GenBank/DDBJ databases">
        <authorList>
            <person name="Pinhassi J."/>
            <person name="Pedros-Alio C."/>
            <person name="Ferriera S."/>
            <person name="Johnson J."/>
            <person name="Kravitz S."/>
            <person name="Halpern A."/>
            <person name="Remington K."/>
            <person name="Beeson K."/>
            <person name="Tran B."/>
            <person name="Rogers Y.-H."/>
            <person name="Friedman R."/>
            <person name="Venter J.C."/>
        </authorList>
    </citation>
    <scope>NUCLEOTIDE SEQUENCE [LARGE SCALE GENOMIC DNA]</scope>
    <source>
        <strain evidence="7 8">RED65</strain>
    </source>
</reference>
<dbReference type="GO" id="GO:0010345">
    <property type="term" value="P:suberin biosynthetic process"/>
    <property type="evidence" value="ECO:0007669"/>
    <property type="project" value="TreeGrafter"/>
</dbReference>
<dbReference type="RefSeq" id="WP_007017116.1">
    <property type="nucleotide sequence ID" value="NZ_CH724113.1"/>
</dbReference>
<evidence type="ECO:0000259" key="6">
    <source>
        <dbReference type="Pfam" id="PF07993"/>
    </source>
</evidence>
<evidence type="ECO:0000256" key="1">
    <source>
        <dbReference type="ARBA" id="ARBA00005928"/>
    </source>
</evidence>
<dbReference type="OrthoDB" id="9779041at2"/>
<accession>Q1N697</accession>
<keyword evidence="2" id="KW-0444">Lipid biosynthesis</keyword>
<dbReference type="InterPro" id="IPR036291">
    <property type="entry name" value="NAD(P)-bd_dom_sf"/>
</dbReference>
<dbReference type="HOGENOM" id="CLU_024661_4_1_6"/>
<dbReference type="PANTHER" id="PTHR11011:SF45">
    <property type="entry name" value="FATTY ACYL-COA REDUCTASE CG8306-RELATED"/>
    <property type="match status" value="1"/>
</dbReference>
<gene>
    <name evidence="7" type="ORF">RED65_09894</name>
</gene>
<evidence type="ECO:0000259" key="5">
    <source>
        <dbReference type="Pfam" id="PF03015"/>
    </source>
</evidence>
<dbReference type="Pfam" id="PF03015">
    <property type="entry name" value="Sterile"/>
    <property type="match status" value="1"/>
</dbReference>
<dbReference type="EMBL" id="AAQH01000001">
    <property type="protein sequence ID" value="EAT13695.1"/>
    <property type="molecule type" value="Genomic_DNA"/>
</dbReference>
<dbReference type="GO" id="GO:0035336">
    <property type="term" value="P:long-chain fatty-acyl-CoA metabolic process"/>
    <property type="evidence" value="ECO:0007669"/>
    <property type="project" value="TreeGrafter"/>
</dbReference>
<dbReference type="GO" id="GO:0080019">
    <property type="term" value="F:alcohol-forming very long-chain fatty acyl-CoA reductase activity"/>
    <property type="evidence" value="ECO:0007669"/>
    <property type="project" value="InterPro"/>
</dbReference>
<name>Q1N697_9GAMM</name>
<evidence type="ECO:0000256" key="4">
    <source>
        <dbReference type="SAM" id="Coils"/>
    </source>
</evidence>
<dbReference type="AlphaFoldDB" id="Q1N697"/>
<dbReference type="InterPro" id="IPR033640">
    <property type="entry name" value="FAR_C"/>
</dbReference>